<organism evidence="1">
    <name type="scientific">uncultured Sporomusa sp</name>
    <dbReference type="NCBI Taxonomy" id="307249"/>
    <lineage>
        <taxon>Bacteria</taxon>
        <taxon>Bacillati</taxon>
        <taxon>Bacillota</taxon>
        <taxon>Negativicutes</taxon>
        <taxon>Selenomonadales</taxon>
        <taxon>Sporomusaceae</taxon>
        <taxon>Sporomusa</taxon>
        <taxon>environmental samples</taxon>
    </lineage>
</organism>
<protein>
    <submittedName>
        <fullName evidence="1">Uncharacterized protein</fullName>
    </submittedName>
</protein>
<accession>A0A212M1S0</accession>
<reference evidence="1" key="1">
    <citation type="submission" date="2016-08" db="EMBL/GenBank/DDBJ databases">
        <authorList>
            <person name="Seilhamer J.J."/>
        </authorList>
    </citation>
    <scope>NUCLEOTIDE SEQUENCE</scope>
    <source>
        <strain evidence="1">86</strain>
    </source>
</reference>
<evidence type="ECO:0000313" key="1">
    <source>
        <dbReference type="EMBL" id="SCM83731.1"/>
    </source>
</evidence>
<proteinExistence type="predicted"/>
<name>A0A212M1S0_9FIRM</name>
<dbReference type="AlphaFoldDB" id="A0A212M1S0"/>
<sequence>MVSADLLTEDGLMIKNLEIIKNKGTLKTKPNVSIQLLNEIIQHYKQYMIQRYEQPRVLRNNLK</sequence>
<dbReference type="EMBL" id="FMJE01000007">
    <property type="protein sequence ID" value="SCM83731.1"/>
    <property type="molecule type" value="Genomic_DNA"/>
</dbReference>
<gene>
    <name evidence="1" type="ORF">KL86SPO_70589</name>
</gene>